<gene>
    <name evidence="2" type="ORF">CCMP2556_LOCUS5719</name>
</gene>
<feature type="compositionally biased region" description="Low complexity" evidence="1">
    <location>
        <begin position="107"/>
        <end position="148"/>
    </location>
</feature>
<dbReference type="InterPro" id="IPR011009">
    <property type="entry name" value="Kinase-like_dom_sf"/>
</dbReference>
<feature type="compositionally biased region" description="Basic and acidic residues" evidence="1">
    <location>
        <begin position="88"/>
        <end position="98"/>
    </location>
</feature>
<protein>
    <submittedName>
        <fullName evidence="2">Uncharacterized protein</fullName>
    </submittedName>
</protein>
<dbReference type="Gene3D" id="1.10.510.10">
    <property type="entry name" value="Transferase(Phosphotransferase) domain 1"/>
    <property type="match status" value="1"/>
</dbReference>
<feature type="compositionally biased region" description="Basic and acidic residues" evidence="1">
    <location>
        <begin position="183"/>
        <end position="193"/>
    </location>
</feature>
<name>A0ABP0IBE1_9DINO</name>
<reference evidence="2 3" key="1">
    <citation type="submission" date="2024-02" db="EMBL/GenBank/DDBJ databases">
        <authorList>
            <person name="Chen Y."/>
            <person name="Shah S."/>
            <person name="Dougan E. K."/>
            <person name="Thang M."/>
            <person name="Chan C."/>
        </authorList>
    </citation>
    <scope>NUCLEOTIDE SEQUENCE [LARGE SCALE GENOMIC DNA]</scope>
</reference>
<feature type="compositionally biased region" description="Low complexity" evidence="1">
    <location>
        <begin position="196"/>
        <end position="206"/>
    </location>
</feature>
<evidence type="ECO:0000313" key="2">
    <source>
        <dbReference type="EMBL" id="CAK8999623.1"/>
    </source>
</evidence>
<feature type="region of interest" description="Disordered" evidence="1">
    <location>
        <begin position="84"/>
        <end position="162"/>
    </location>
</feature>
<comment type="caution">
    <text evidence="2">The sequence shown here is derived from an EMBL/GenBank/DDBJ whole genome shotgun (WGS) entry which is preliminary data.</text>
</comment>
<dbReference type="SUPFAM" id="SSF56112">
    <property type="entry name" value="Protein kinase-like (PK-like)"/>
    <property type="match status" value="1"/>
</dbReference>
<dbReference type="EMBL" id="CAXAMN010002447">
    <property type="protein sequence ID" value="CAK8999623.1"/>
    <property type="molecule type" value="Genomic_DNA"/>
</dbReference>
<evidence type="ECO:0000256" key="1">
    <source>
        <dbReference type="SAM" id="MobiDB-lite"/>
    </source>
</evidence>
<accession>A0ABP0IBE1</accession>
<feature type="region of interest" description="Disordered" evidence="1">
    <location>
        <begin position="183"/>
        <end position="212"/>
    </location>
</feature>
<sequence>MIIFGGKHPFLNKRNELDQKLMLEGRLDFTDTSSVAAQGLGLFGLGETIQKFSETARNFCKQLVQVNPASRMTASNALRVPWLNSGRRFAEQQRRQSEKSGTPRNAGTPTGTPRNGGTPRNAGTPRNGTPRGGTPRKGGTPRNAEATAPGGGGAPGFGYPQADDKAKQLELEKLQKRVNELEAREREQKKNDEEAQAQARKQAQAKSFRTQRTRVTEMNPPVSADVSPATLMPGPPRLLVAGTRCRYEPTSSSKFPFIPAVVQGFNDLDCTYNLDCRPHADPSRISPAKDVSADQAWPRGTLVFYKSEQIEKQQGGLRASIPAVVKSFNESDMTYDLDIRDHADCDRIRIRVMPSEGMSPSADALTSAIPRHAMEKRVTKHFNGTEAGKISDEATRTEAAAEPETSAETRRIGEGFWCHVPEHDLRAQVLAVRGGMVEISIGGVTTETKMESLRAPKDNETMAWPKGTQVMYHSATAGRWIEAHIDQFNKHNGTYNLDVRPEADAYKVRPR</sequence>
<organism evidence="2 3">
    <name type="scientific">Durusdinium trenchii</name>
    <dbReference type="NCBI Taxonomy" id="1381693"/>
    <lineage>
        <taxon>Eukaryota</taxon>
        <taxon>Sar</taxon>
        <taxon>Alveolata</taxon>
        <taxon>Dinophyceae</taxon>
        <taxon>Suessiales</taxon>
        <taxon>Symbiodiniaceae</taxon>
        <taxon>Durusdinium</taxon>
    </lineage>
</organism>
<keyword evidence="3" id="KW-1185">Reference proteome</keyword>
<proteinExistence type="predicted"/>
<evidence type="ECO:0000313" key="3">
    <source>
        <dbReference type="Proteomes" id="UP001642484"/>
    </source>
</evidence>
<dbReference type="Proteomes" id="UP001642484">
    <property type="component" value="Unassembled WGS sequence"/>
</dbReference>